<feature type="signal peptide" evidence="1">
    <location>
        <begin position="1"/>
        <end position="23"/>
    </location>
</feature>
<accession>T5AKE9</accession>
<name>T5AKE9_OPHSC</name>
<sequence>MARTGIIGLFLALVLGSATLVLAQEAPRPLLPLPFATTGIQVSGESVPFRRNIDDLVQENGPQW</sequence>
<feature type="chain" id="PRO_5004606099" evidence="1">
    <location>
        <begin position="24"/>
        <end position="64"/>
    </location>
</feature>
<evidence type="ECO:0000313" key="3">
    <source>
        <dbReference type="Proteomes" id="UP000019374"/>
    </source>
</evidence>
<dbReference type="HOGENOM" id="CLU_2868249_0_0_1"/>
<reference evidence="2 3" key="1">
    <citation type="journal article" date="2013" name="Chin. Sci. Bull.">
        <title>Genome survey uncovers the secrets of sex and lifestyle in caterpillar fungus.</title>
        <authorList>
            <person name="Hu X."/>
            <person name="Zhang Y."/>
            <person name="Xiao G."/>
            <person name="Zheng P."/>
            <person name="Xia Y."/>
            <person name="Zhang X."/>
            <person name="St Leger R.J."/>
            <person name="Liu X."/>
            <person name="Wang C."/>
        </authorList>
    </citation>
    <scope>NUCLEOTIDE SEQUENCE [LARGE SCALE GENOMIC DNA]</scope>
    <source>
        <strain evidence="3">Co18 / CGMCC 3.14243</strain>
        <tissue evidence="2">Fruit-body</tissue>
    </source>
</reference>
<evidence type="ECO:0000313" key="2">
    <source>
        <dbReference type="EMBL" id="EQL02222.1"/>
    </source>
</evidence>
<protein>
    <submittedName>
        <fullName evidence="2">Uncharacterized protein</fullName>
    </submittedName>
</protein>
<gene>
    <name evidence="2" type="ORF">OCS_02073</name>
</gene>
<proteinExistence type="predicted"/>
<dbReference type="AlphaFoldDB" id="T5AKE9"/>
<organism evidence="2 3">
    <name type="scientific">Ophiocordyceps sinensis (strain Co18 / CGMCC 3.14243)</name>
    <name type="common">Yarsagumba caterpillar fungus</name>
    <name type="synonym">Hirsutella sinensis</name>
    <dbReference type="NCBI Taxonomy" id="911162"/>
    <lineage>
        <taxon>Eukaryota</taxon>
        <taxon>Fungi</taxon>
        <taxon>Dikarya</taxon>
        <taxon>Ascomycota</taxon>
        <taxon>Pezizomycotina</taxon>
        <taxon>Sordariomycetes</taxon>
        <taxon>Hypocreomycetidae</taxon>
        <taxon>Hypocreales</taxon>
        <taxon>Ophiocordycipitaceae</taxon>
        <taxon>Ophiocordyceps</taxon>
    </lineage>
</organism>
<dbReference type="Proteomes" id="UP000019374">
    <property type="component" value="Unassembled WGS sequence"/>
</dbReference>
<evidence type="ECO:0000256" key="1">
    <source>
        <dbReference type="SAM" id="SignalP"/>
    </source>
</evidence>
<keyword evidence="1" id="KW-0732">Signal</keyword>
<dbReference type="EMBL" id="KE652336">
    <property type="protein sequence ID" value="EQL02222.1"/>
    <property type="molecule type" value="Genomic_DNA"/>
</dbReference>